<proteinExistence type="inferred from homology"/>
<accession>A0A2X3M5N9</accession>
<dbReference type="STRING" id="585034.ECIAI1_4553"/>
<gene>
    <name evidence="2" type="primary">yjiM</name>
    <name evidence="2" type="ORF">NCTC8009_07666</name>
</gene>
<dbReference type="AlphaFoldDB" id="A0A2X3M5N9"/>
<dbReference type="Gene3D" id="3.40.50.11900">
    <property type="match status" value="1"/>
</dbReference>
<sequence>MWPLFIISRGTGKENHVTCHRSTAIFDQFSEARQTGFLTVMDLKERGIPLVGTYCTFMPQEIPMAAGAVVVSLCSTSDETIEEAEKDLPRNLCPLIKSSYGFGKTDKCPYFYFSDLVVGETTCDGKKKMYEYMAEFKPVHVMQLPNSVKDDASRALWKAEMLRLQKTVEERFGHEISEDALRDAIALKNRERRALANFYHLGQLNPPALSGSDILKVVYGATFRFDKEALINELDAMTARVRQQWEEGQRLDPRPRILITGCPIGGAAEKVVRAIEENGGWVVGYENCTGAKATEQCVAETGDVYDALADKYLAIGCSCVSPNDQRLKMLSQMVEEYQVDGVVDVILQACHTYAVESLAIKRHVRQQHNIPYIAIETDYSTSDVGQLSTRVAAFIEML</sequence>
<reference evidence="2 3" key="1">
    <citation type="submission" date="2018-06" db="EMBL/GenBank/DDBJ databases">
        <authorList>
            <consortium name="Pathogen Informatics"/>
            <person name="Doyle S."/>
        </authorList>
    </citation>
    <scope>NUCLEOTIDE SEQUENCE [LARGE SCALE GENOMIC DNA]</scope>
    <source>
        <strain evidence="2 3">NCTC8009</strain>
    </source>
</reference>
<dbReference type="Gene3D" id="3.40.50.11890">
    <property type="match status" value="1"/>
</dbReference>
<organism evidence="2 3">
    <name type="scientific">Escherichia coli</name>
    <dbReference type="NCBI Taxonomy" id="562"/>
    <lineage>
        <taxon>Bacteria</taxon>
        <taxon>Pseudomonadati</taxon>
        <taxon>Pseudomonadota</taxon>
        <taxon>Gammaproteobacteria</taxon>
        <taxon>Enterobacterales</taxon>
        <taxon>Enterobacteriaceae</taxon>
        <taxon>Escherichia</taxon>
    </lineage>
</organism>
<keyword evidence="2" id="KW-0456">Lyase</keyword>
<dbReference type="EMBL" id="UARW01000010">
    <property type="protein sequence ID" value="SQD07050.1"/>
    <property type="molecule type" value="Genomic_DNA"/>
</dbReference>
<comment type="similarity">
    <text evidence="1">Belongs to the FldB/FldC dehydratase alpha/beta subunit family.</text>
</comment>
<dbReference type="InterPro" id="IPR010327">
    <property type="entry name" value="FldB/FldC_alpha/beta"/>
</dbReference>
<dbReference type="FunFam" id="3.40.50.11900:FF:000001">
    <property type="entry name" value="Putative 2-hydroxyglutaryl-CoA dehydratase, D-component"/>
    <property type="match status" value="1"/>
</dbReference>
<dbReference type="Pfam" id="PF06050">
    <property type="entry name" value="HGD-D"/>
    <property type="match status" value="1"/>
</dbReference>
<protein>
    <submittedName>
        <fullName evidence="2">2-hydroxyglutaryl-CoA dehydratase</fullName>
        <ecNumber evidence="2">4.2.1.-</ecNumber>
    </submittedName>
</protein>
<dbReference type="EC" id="4.2.1.-" evidence="2"/>
<evidence type="ECO:0000313" key="2">
    <source>
        <dbReference type="EMBL" id="SQD07050.1"/>
    </source>
</evidence>
<dbReference type="Gene3D" id="1.20.1270.370">
    <property type="match status" value="1"/>
</dbReference>
<dbReference type="NCBIfam" id="NF040772">
    <property type="entry name" value="double_cubane"/>
    <property type="match status" value="1"/>
</dbReference>
<dbReference type="GO" id="GO:0016829">
    <property type="term" value="F:lyase activity"/>
    <property type="evidence" value="ECO:0007669"/>
    <property type="project" value="UniProtKB-KW"/>
</dbReference>
<dbReference type="Proteomes" id="UP000250991">
    <property type="component" value="Unassembled WGS sequence"/>
</dbReference>
<dbReference type="InterPro" id="IPR047678">
    <property type="entry name" value="YjiM-like"/>
</dbReference>
<dbReference type="FunFam" id="3.40.50.11890:FF:000001">
    <property type="entry name" value="Putative 2-hydroxyglutaryl-CoA dehydratase, D-component"/>
    <property type="match status" value="1"/>
</dbReference>
<dbReference type="PANTHER" id="PTHR30548">
    <property type="entry name" value="2-HYDROXYGLUTARYL-COA DEHYDRATASE, D-COMPONENT-RELATED"/>
    <property type="match status" value="1"/>
</dbReference>
<dbReference type="PANTHER" id="PTHR30548:SF6">
    <property type="entry name" value="DEHYDRATASE SUBUNIT YJIM-RELATED"/>
    <property type="match status" value="1"/>
</dbReference>
<evidence type="ECO:0000313" key="3">
    <source>
        <dbReference type="Proteomes" id="UP000250991"/>
    </source>
</evidence>
<name>A0A2X3M5N9_ECOLX</name>
<evidence type="ECO:0000256" key="1">
    <source>
        <dbReference type="ARBA" id="ARBA00005806"/>
    </source>
</evidence>